<dbReference type="PANTHER" id="PTHR10091:SF0">
    <property type="entry name" value="GALACTOSE MUTAROTASE"/>
    <property type="match status" value="1"/>
</dbReference>
<keyword evidence="3" id="KW-0119">Carbohydrate metabolism</keyword>
<dbReference type="FunFam" id="2.70.98.10:FF:000008">
    <property type="entry name" value="Aldose 1-epimerase"/>
    <property type="match status" value="2"/>
</dbReference>
<dbReference type="CDD" id="cd09019">
    <property type="entry name" value="galactose_mutarotase_like"/>
    <property type="match status" value="2"/>
</dbReference>
<organism evidence="5 6">
    <name type="scientific">Paspalum notatum var. saurae</name>
    <dbReference type="NCBI Taxonomy" id="547442"/>
    <lineage>
        <taxon>Eukaryota</taxon>
        <taxon>Viridiplantae</taxon>
        <taxon>Streptophyta</taxon>
        <taxon>Embryophyta</taxon>
        <taxon>Tracheophyta</taxon>
        <taxon>Spermatophyta</taxon>
        <taxon>Magnoliopsida</taxon>
        <taxon>Liliopsida</taxon>
        <taxon>Poales</taxon>
        <taxon>Poaceae</taxon>
        <taxon>PACMAD clade</taxon>
        <taxon>Panicoideae</taxon>
        <taxon>Andropogonodae</taxon>
        <taxon>Paspaleae</taxon>
        <taxon>Paspalinae</taxon>
        <taxon>Paspalum</taxon>
    </lineage>
</organism>
<comment type="similarity">
    <text evidence="1">Belongs to the aldose epimerase family.</text>
</comment>
<evidence type="ECO:0000313" key="5">
    <source>
        <dbReference type="EMBL" id="WVZ85939.1"/>
    </source>
</evidence>
<evidence type="ECO:0000256" key="1">
    <source>
        <dbReference type="ARBA" id="ARBA00006206"/>
    </source>
</evidence>
<evidence type="ECO:0000256" key="3">
    <source>
        <dbReference type="ARBA" id="ARBA00023277"/>
    </source>
</evidence>
<keyword evidence="2" id="KW-0413">Isomerase</keyword>
<feature type="compositionally biased region" description="Low complexity" evidence="4">
    <location>
        <begin position="495"/>
        <end position="515"/>
    </location>
</feature>
<dbReference type="GO" id="GO:0004034">
    <property type="term" value="F:aldose 1-epimerase activity"/>
    <property type="evidence" value="ECO:0007669"/>
    <property type="project" value="TreeGrafter"/>
</dbReference>
<dbReference type="AlphaFoldDB" id="A0AAQ3U6T2"/>
<dbReference type="NCBIfam" id="NF008277">
    <property type="entry name" value="PRK11055.1"/>
    <property type="match status" value="1"/>
</dbReference>
<dbReference type="Pfam" id="PF01263">
    <property type="entry name" value="Aldose_epim"/>
    <property type="match status" value="2"/>
</dbReference>
<proteinExistence type="inferred from homology"/>
<evidence type="ECO:0008006" key="7">
    <source>
        <dbReference type="Google" id="ProtNLM"/>
    </source>
</evidence>
<feature type="region of interest" description="Disordered" evidence="4">
    <location>
        <begin position="495"/>
        <end position="563"/>
    </location>
</feature>
<dbReference type="Gene3D" id="2.70.98.10">
    <property type="match status" value="2"/>
</dbReference>
<evidence type="ECO:0000256" key="2">
    <source>
        <dbReference type="ARBA" id="ARBA00023235"/>
    </source>
</evidence>
<dbReference type="GO" id="GO:0030246">
    <property type="term" value="F:carbohydrate binding"/>
    <property type="evidence" value="ECO:0007669"/>
    <property type="project" value="InterPro"/>
</dbReference>
<dbReference type="EMBL" id="CP144751">
    <property type="protein sequence ID" value="WVZ85939.1"/>
    <property type="molecule type" value="Genomic_DNA"/>
</dbReference>
<dbReference type="InterPro" id="IPR011013">
    <property type="entry name" value="Gal_mutarotase_sf_dom"/>
</dbReference>
<sequence length="974" mass="106355">MRPCHAPNKIFDCRADTSSSSSFRQPARQSPISWLRLPSFLLLSRRRRRPQPNTPHPASRRVAQVVIMARRRLLLALLCACVAALATAGAANAAGRKMVGVYELKKGDFSIKVTNWGATVTSVVLPDSKGNYADVVLGYDTIAGYVNETTYFGALVGRVANRIANARFVLDGKAYHLFKNDGNNSLHGGHRGFSQVIWTVKDFVGGGDSPYITLYYHSFDGEQGFPGDLDVYVTYELASPYVLRVHMNATALDKATPVNLAQHTYWNMGGQGSGDILHNTVQLFASRYTPVDSALIPTGVVAPVAGTPYDFRTPTPVGARIRQVSGGAAGVFGYDMNYAVDGEPEALRKVAVVRDDASGRALELWANQPGVQFYTANFLPNITGKGGKVYHQYGALCLETQGFPDAVNHPNFPSQIVRPGQVYKHDMVFKSSFTKRRGGQKPCRASSFTARRQVVPGLLHAKRIHLFRARVNHGIHPTLVDRLVAGGRILSSHAAARTTSAHAPHPSSRSSPAALRRSDDLPRPSSLLNVSTTPPRRRMGSQFTPRSPPTGQQGSNCTPNAHRSPSLFIVRSTNLLSLSKLKPRGRACLPRLLPSPTCPVLLQAIAGRRAMARRRELLLALMMCVASAMAATGADAADARKMVGVYELKKGDFSVKVTNWGARLMSVVFPDSKGNLADVILGRDTIAEYVNDTSYFGPITGRIAQRVARGRFVLDGKVYHMYRNDGRNTIHGGGRGFSRSIWTVTEYVGGGDAPSITFYYRSFDGEQGLPGNVDAYVTYRMPAPYTLAVHMNATALDKATPVNFLLHAYWNLGGHGSGDVLGHALRLHASRYAVLDEELLPSSGRIEPVAGTPLDFRAPTAIGARIRQVMGGRIVGYDANYIVDGEGMRLVAQARDGRSGRAMELWANQPTMQLYTGNWLNHTAGKDGKVYNQYGGFCLETMGYVDAVNHPEFPSQTLRPGQVYRHDMVFKFSF</sequence>
<dbReference type="Proteomes" id="UP001341281">
    <property type="component" value="Chromosome 07"/>
</dbReference>
<dbReference type="InterPro" id="IPR014718">
    <property type="entry name" value="GH-type_carb-bd"/>
</dbReference>
<evidence type="ECO:0000313" key="6">
    <source>
        <dbReference type="Proteomes" id="UP001341281"/>
    </source>
</evidence>
<evidence type="ECO:0000256" key="4">
    <source>
        <dbReference type="SAM" id="MobiDB-lite"/>
    </source>
</evidence>
<name>A0AAQ3U6T2_PASNO</name>
<feature type="compositionally biased region" description="Polar residues" evidence="4">
    <location>
        <begin position="541"/>
        <end position="563"/>
    </location>
</feature>
<dbReference type="GO" id="GO:0006006">
    <property type="term" value="P:glucose metabolic process"/>
    <property type="evidence" value="ECO:0007669"/>
    <property type="project" value="TreeGrafter"/>
</dbReference>
<protein>
    <recommendedName>
        <fullName evidence="7">Aldose 1-epimerase</fullName>
    </recommendedName>
</protein>
<gene>
    <name evidence="5" type="ORF">U9M48_032795</name>
</gene>
<dbReference type="SUPFAM" id="SSF74650">
    <property type="entry name" value="Galactose mutarotase-like"/>
    <property type="match status" value="2"/>
</dbReference>
<dbReference type="PANTHER" id="PTHR10091">
    <property type="entry name" value="ALDOSE-1-EPIMERASE"/>
    <property type="match status" value="1"/>
</dbReference>
<accession>A0AAQ3U6T2</accession>
<dbReference type="GO" id="GO:0033499">
    <property type="term" value="P:galactose catabolic process via UDP-galactose, Leloir pathway"/>
    <property type="evidence" value="ECO:0007669"/>
    <property type="project" value="TreeGrafter"/>
</dbReference>
<dbReference type="InterPro" id="IPR047215">
    <property type="entry name" value="Galactose_mutarotase-like"/>
</dbReference>
<dbReference type="InterPro" id="IPR008183">
    <property type="entry name" value="Aldose_1/G6P_1-epimerase"/>
</dbReference>
<keyword evidence="6" id="KW-1185">Reference proteome</keyword>
<reference evidence="5 6" key="1">
    <citation type="submission" date="2024-02" db="EMBL/GenBank/DDBJ databases">
        <title>High-quality chromosome-scale genome assembly of Pensacola bahiagrass (Paspalum notatum Flugge var. saurae).</title>
        <authorList>
            <person name="Vega J.M."/>
            <person name="Podio M."/>
            <person name="Orjuela J."/>
            <person name="Siena L.A."/>
            <person name="Pessino S.C."/>
            <person name="Combes M.C."/>
            <person name="Mariac C."/>
            <person name="Albertini E."/>
            <person name="Pupilli F."/>
            <person name="Ortiz J.P.A."/>
            <person name="Leblanc O."/>
        </authorList>
    </citation>
    <scope>NUCLEOTIDE SEQUENCE [LARGE SCALE GENOMIC DNA]</scope>
    <source>
        <strain evidence="5">R1</strain>
        <tissue evidence="5">Leaf</tissue>
    </source>
</reference>